<reference evidence="4 5" key="1">
    <citation type="submission" date="2021-01" db="EMBL/GenBank/DDBJ databases">
        <title>Whole genome shotgun sequence of Planobispora siamensis NBRC 107568.</title>
        <authorList>
            <person name="Komaki H."/>
            <person name="Tamura T."/>
        </authorList>
    </citation>
    <scope>NUCLEOTIDE SEQUENCE [LARGE SCALE GENOMIC DNA]</scope>
    <source>
        <strain evidence="4 5">NBRC 107568</strain>
    </source>
</reference>
<sequence length="155" mass="15735">MTNSVSGTSSPITTATTAASPSTASASSGSKLDKDTFLQLLVAQMRYQDPSKPADTSAFLSQTAQFSQVEKMEELVKQQGEMLAAQLSLSASSLVGKTVSYTGPDGKEAVGVVTSASLGSSPTLKVGNTDVPLSSVKEVTSAGRPGTEPASTEGN</sequence>
<dbReference type="EMBL" id="BOOJ01000088">
    <property type="protein sequence ID" value="GIH97584.1"/>
    <property type="molecule type" value="Genomic_DNA"/>
</dbReference>
<dbReference type="RefSeq" id="WP_204069570.1">
    <property type="nucleotide sequence ID" value="NZ_BOOJ01000088.1"/>
</dbReference>
<comment type="similarity">
    <text evidence="1">Belongs to the FlgD family.</text>
</comment>
<evidence type="ECO:0000313" key="5">
    <source>
        <dbReference type="Proteomes" id="UP000619788"/>
    </source>
</evidence>
<evidence type="ECO:0000256" key="1">
    <source>
        <dbReference type="ARBA" id="ARBA00010577"/>
    </source>
</evidence>
<protein>
    <recommendedName>
        <fullName evidence="6">Flagellar basal-body rod modification protein FlgD</fullName>
    </recommendedName>
</protein>
<keyword evidence="5" id="KW-1185">Reference proteome</keyword>
<accession>A0A8J3SSH4</accession>
<dbReference type="Pfam" id="PF03963">
    <property type="entry name" value="FlgD"/>
    <property type="match status" value="1"/>
</dbReference>
<proteinExistence type="inferred from homology"/>
<comment type="caution">
    <text evidence="4">The sequence shown here is derived from an EMBL/GenBank/DDBJ whole genome shotgun (WGS) entry which is preliminary data.</text>
</comment>
<gene>
    <name evidence="4" type="ORF">Psi01_82140</name>
</gene>
<dbReference type="AlphaFoldDB" id="A0A8J3SSH4"/>
<evidence type="ECO:0000313" key="4">
    <source>
        <dbReference type="EMBL" id="GIH97584.1"/>
    </source>
</evidence>
<dbReference type="InterPro" id="IPR005648">
    <property type="entry name" value="FlgD"/>
</dbReference>
<name>A0A8J3SSH4_9ACTN</name>
<dbReference type="GO" id="GO:0044781">
    <property type="term" value="P:bacterial-type flagellum organization"/>
    <property type="evidence" value="ECO:0007669"/>
    <property type="project" value="UniProtKB-KW"/>
</dbReference>
<feature type="region of interest" description="Disordered" evidence="3">
    <location>
        <begin position="118"/>
        <end position="155"/>
    </location>
</feature>
<evidence type="ECO:0008006" key="6">
    <source>
        <dbReference type="Google" id="ProtNLM"/>
    </source>
</evidence>
<feature type="region of interest" description="Disordered" evidence="3">
    <location>
        <begin position="1"/>
        <end position="30"/>
    </location>
</feature>
<evidence type="ECO:0000256" key="2">
    <source>
        <dbReference type="ARBA" id="ARBA00022795"/>
    </source>
</evidence>
<dbReference type="Proteomes" id="UP000619788">
    <property type="component" value="Unassembled WGS sequence"/>
</dbReference>
<keyword evidence="2" id="KW-1005">Bacterial flagellum biogenesis</keyword>
<organism evidence="4 5">
    <name type="scientific">Planobispora siamensis</name>
    <dbReference type="NCBI Taxonomy" id="936338"/>
    <lineage>
        <taxon>Bacteria</taxon>
        <taxon>Bacillati</taxon>
        <taxon>Actinomycetota</taxon>
        <taxon>Actinomycetes</taxon>
        <taxon>Streptosporangiales</taxon>
        <taxon>Streptosporangiaceae</taxon>
        <taxon>Planobispora</taxon>
    </lineage>
</organism>
<evidence type="ECO:0000256" key="3">
    <source>
        <dbReference type="SAM" id="MobiDB-lite"/>
    </source>
</evidence>